<evidence type="ECO:0000313" key="2">
    <source>
        <dbReference type="EMBL" id="MPM63353.1"/>
    </source>
</evidence>
<dbReference type="EMBL" id="VSSQ01019362">
    <property type="protein sequence ID" value="MPM63353.1"/>
    <property type="molecule type" value="Genomic_DNA"/>
</dbReference>
<reference evidence="2" key="1">
    <citation type="submission" date="2019-08" db="EMBL/GenBank/DDBJ databases">
        <authorList>
            <person name="Kucharzyk K."/>
            <person name="Murdoch R.W."/>
            <person name="Higgins S."/>
            <person name="Loffler F."/>
        </authorList>
    </citation>
    <scope>NUCLEOTIDE SEQUENCE</scope>
</reference>
<sequence>MIVAEIRQVVTPENQHHRLAAGGEIVGQAAQHGVRVPRALDIDRKQRPGLVGETGRGLHRRKNIVRAVFVGGVGHVVLDGGGVVEQGIAAGHGRFKLLLNQPRHIIVGDPAALVRKIGHVLGKLELLRAEEAEDVLPVVKPGVAWVKKRGGVAVRVEDAVQAVQISVHRTEGGGGCRGKGVGLHPRQHVELRVRGASRKPGDHHMAGDAVGALTRGVEIFKRLVLRRIRKHGLVCQVGERLIHHHNHVHWLPLSGGRGGVIPALRLRPAVSVRLIHGVGGEVVSEAVGKPQLVEHGGDIVGVGHREGVVESVGGVDRKDQTHQHAQRSCAASQPDGPAPARPVREKGFTAQKYAQNHQKNADSDYNSDRGPGEMDVVVSHGAAGFFQQSQIPGKYRLIPNLNFDAIGNGEKRAARAYQSGG</sequence>
<evidence type="ECO:0000256" key="1">
    <source>
        <dbReference type="SAM" id="MobiDB-lite"/>
    </source>
</evidence>
<name>A0A645BJH6_9ZZZZ</name>
<feature type="region of interest" description="Disordered" evidence="1">
    <location>
        <begin position="314"/>
        <end position="343"/>
    </location>
</feature>
<protein>
    <submittedName>
        <fullName evidence="2">Uncharacterized protein</fullName>
    </submittedName>
</protein>
<organism evidence="2">
    <name type="scientific">bioreactor metagenome</name>
    <dbReference type="NCBI Taxonomy" id="1076179"/>
    <lineage>
        <taxon>unclassified sequences</taxon>
        <taxon>metagenomes</taxon>
        <taxon>ecological metagenomes</taxon>
    </lineage>
</organism>
<gene>
    <name evidence="2" type="ORF">SDC9_110233</name>
</gene>
<proteinExistence type="predicted"/>
<comment type="caution">
    <text evidence="2">The sequence shown here is derived from an EMBL/GenBank/DDBJ whole genome shotgun (WGS) entry which is preliminary data.</text>
</comment>
<dbReference type="AlphaFoldDB" id="A0A645BJH6"/>
<accession>A0A645BJH6</accession>